<dbReference type="InterPro" id="IPR029447">
    <property type="entry name" value="DUF4439"/>
</dbReference>
<dbReference type="InterPro" id="IPR012347">
    <property type="entry name" value="Ferritin-like"/>
</dbReference>
<dbReference type="Gene3D" id="1.20.1260.10">
    <property type="match status" value="1"/>
</dbReference>
<keyword evidence="3" id="KW-1185">Reference proteome</keyword>
<name>A0ABY6P2C3_9NOCA</name>
<accession>A0ABY6P2C3</accession>
<dbReference type="Pfam" id="PF14530">
    <property type="entry name" value="DUF4439"/>
    <property type="match status" value="1"/>
</dbReference>
<protein>
    <submittedName>
        <fullName evidence="2">Ferritin-like domain-containing protein</fullName>
    </submittedName>
</protein>
<dbReference type="Proteomes" id="UP001164965">
    <property type="component" value="Chromosome"/>
</dbReference>
<evidence type="ECO:0000313" key="3">
    <source>
        <dbReference type="Proteomes" id="UP001164965"/>
    </source>
</evidence>
<dbReference type="RefSeq" id="WP_265383904.1">
    <property type="nucleotide sequence ID" value="NZ_CP110615.1"/>
</dbReference>
<dbReference type="EMBL" id="CP110615">
    <property type="protein sequence ID" value="UZJ25800.1"/>
    <property type="molecule type" value="Genomic_DNA"/>
</dbReference>
<evidence type="ECO:0000313" key="2">
    <source>
        <dbReference type="EMBL" id="UZJ25800.1"/>
    </source>
</evidence>
<sequence length="165" mass="16474">MNVTEQQALDDALAAEHAAVYAYGVVAAFAPAQRGEAVAAATAAHAARRDAATDALTTDGATAVPSATGYALPVTVTDGVTALQLAATVEDATAQAWRAVLERSDPAAERSGPTVPVPAEVPLDLRTTAVAALTDCAVRAAGWRVALGSVPATRAFPGQPVTTGG</sequence>
<proteinExistence type="predicted"/>
<dbReference type="CDD" id="cd00657">
    <property type="entry name" value="Ferritin_like"/>
    <property type="match status" value="1"/>
</dbReference>
<dbReference type="SUPFAM" id="SSF47240">
    <property type="entry name" value="Ferritin-like"/>
    <property type="match status" value="1"/>
</dbReference>
<organism evidence="2 3">
    <name type="scientific">Rhodococcus antarcticus</name>
    <dbReference type="NCBI Taxonomy" id="2987751"/>
    <lineage>
        <taxon>Bacteria</taxon>
        <taxon>Bacillati</taxon>
        <taxon>Actinomycetota</taxon>
        <taxon>Actinomycetes</taxon>
        <taxon>Mycobacteriales</taxon>
        <taxon>Nocardiaceae</taxon>
        <taxon>Rhodococcus</taxon>
    </lineage>
</organism>
<dbReference type="InterPro" id="IPR009078">
    <property type="entry name" value="Ferritin-like_SF"/>
</dbReference>
<feature type="domain" description="DUF4439" evidence="1">
    <location>
        <begin position="8"/>
        <end position="110"/>
    </location>
</feature>
<gene>
    <name evidence="2" type="ORF">RHODO2019_04985</name>
</gene>
<evidence type="ECO:0000259" key="1">
    <source>
        <dbReference type="Pfam" id="PF14530"/>
    </source>
</evidence>
<reference evidence="2" key="1">
    <citation type="submission" date="2022-10" db="EMBL/GenBank/DDBJ databases">
        <title>Rhodococcus sp.75.</title>
        <authorList>
            <person name="Sun M."/>
        </authorList>
    </citation>
    <scope>NUCLEOTIDE SEQUENCE</scope>
    <source>
        <strain evidence="2">75</strain>
    </source>
</reference>